<proteinExistence type="predicted"/>
<evidence type="ECO:0000256" key="3">
    <source>
        <dbReference type="ARBA" id="ARBA00022553"/>
    </source>
</evidence>
<dbReference type="RefSeq" id="WP_002811506.1">
    <property type="nucleotide sequence ID" value="NZ_AP028350.1"/>
</dbReference>
<dbReference type="SMART" id="SM00388">
    <property type="entry name" value="HisKA"/>
    <property type="match status" value="1"/>
</dbReference>
<dbReference type="InterPro" id="IPR003594">
    <property type="entry name" value="HATPase_dom"/>
</dbReference>
<dbReference type="Pfam" id="PF00512">
    <property type="entry name" value="HisKA"/>
    <property type="match status" value="1"/>
</dbReference>
<dbReference type="Proteomes" id="UP000361993">
    <property type="component" value="Unassembled WGS sequence"/>
</dbReference>
<sequence>MAKKVIRQILLIYLTTTGIFLAIFFTLWYQKLYEELVVVKGTSLRENHRNIIINILNSRFVPMNESASNIAQSTGLKFAIFDKKQAIFDNLDFDFRKAKVELKGRGIYDGKVFFLDRMNTDNYFLKHTNEDNANTESGLKILIQGEDVKKDLIWIRIKVFSFAIMAFCILGLIAYILVKIALKPLEDKIITLNRFIKDSTHELNTPLSVILMSIEQLENQKLEHNTKFTRIKLAAKSLSQVYSDLVFYNFPNTLELNKQELDLKALIEERLEYFKIFFEQKKISLKLNLHQASIFASKNQISKLIDNLLSNAIKYNKKGGEILIELKTGFLSIADTGCGISKPNLKHIFDRYARFNTDQGGFGIGLSLVKKICDDNDIKIICESVENQGSVFELSWSAKKI</sequence>
<dbReference type="InterPro" id="IPR003661">
    <property type="entry name" value="HisK_dim/P_dom"/>
</dbReference>
<dbReference type="CDD" id="cd00082">
    <property type="entry name" value="HisKA"/>
    <property type="match status" value="1"/>
</dbReference>
<dbReference type="SUPFAM" id="SSF55874">
    <property type="entry name" value="ATPase domain of HSP90 chaperone/DNA topoisomerase II/histidine kinase"/>
    <property type="match status" value="1"/>
</dbReference>
<evidence type="ECO:0000313" key="5">
    <source>
        <dbReference type="EMBL" id="EAK1508887.1"/>
    </source>
</evidence>
<evidence type="ECO:0000256" key="2">
    <source>
        <dbReference type="ARBA" id="ARBA00012438"/>
    </source>
</evidence>
<dbReference type="InterPro" id="IPR036890">
    <property type="entry name" value="HATPase_C_sf"/>
</dbReference>
<keyword evidence="4" id="KW-0472">Membrane</keyword>
<dbReference type="EC" id="2.7.13.3" evidence="2"/>
<dbReference type="GO" id="GO:0000155">
    <property type="term" value="F:phosphorelay sensor kinase activity"/>
    <property type="evidence" value="ECO:0007669"/>
    <property type="project" value="InterPro"/>
</dbReference>
<reference evidence="5 6" key="1">
    <citation type="submission" date="2018-05" db="EMBL/GenBank/DDBJ databases">
        <authorList>
            <consortium name="GenomeTrakr network: Whole genome sequencing for foodborne pathogen traceback"/>
        </authorList>
    </citation>
    <scope>NUCLEOTIDE SEQUENCE [LARGE SCALE GENOMIC DNA]</scope>
    <source>
        <strain evidence="5 6">NC_C6016</strain>
    </source>
</reference>
<keyword evidence="4" id="KW-0812">Transmembrane</keyword>
<organism evidence="5 6">
    <name type="scientific">Campylobacter coli</name>
    <dbReference type="NCBI Taxonomy" id="195"/>
    <lineage>
        <taxon>Bacteria</taxon>
        <taxon>Pseudomonadati</taxon>
        <taxon>Campylobacterota</taxon>
        <taxon>Epsilonproteobacteria</taxon>
        <taxon>Campylobacterales</taxon>
        <taxon>Campylobacteraceae</taxon>
        <taxon>Campylobacter</taxon>
    </lineage>
</organism>
<dbReference type="Gene3D" id="1.10.287.130">
    <property type="match status" value="1"/>
</dbReference>
<evidence type="ECO:0000256" key="1">
    <source>
        <dbReference type="ARBA" id="ARBA00000085"/>
    </source>
</evidence>
<evidence type="ECO:0000313" key="6">
    <source>
        <dbReference type="Proteomes" id="UP000361993"/>
    </source>
</evidence>
<dbReference type="Pfam" id="PF02518">
    <property type="entry name" value="HATPase_c"/>
    <property type="match status" value="1"/>
</dbReference>
<keyword evidence="5" id="KW-0418">Kinase</keyword>
<protein>
    <recommendedName>
        <fullName evidence="2">histidine kinase</fullName>
        <ecNumber evidence="2">2.7.13.3</ecNumber>
    </recommendedName>
</protein>
<name>A0A381CFX4_CAMCO</name>
<dbReference type="AlphaFoldDB" id="A0A381CFX4"/>
<dbReference type="PANTHER" id="PTHR43547:SF2">
    <property type="entry name" value="HYBRID SIGNAL TRANSDUCTION HISTIDINE KINASE C"/>
    <property type="match status" value="1"/>
</dbReference>
<comment type="caution">
    <text evidence="5">The sequence shown here is derived from an EMBL/GenBank/DDBJ whole genome shotgun (WGS) entry which is preliminary data.</text>
</comment>
<dbReference type="InterPro" id="IPR004358">
    <property type="entry name" value="Sig_transdc_His_kin-like_C"/>
</dbReference>
<keyword evidence="5" id="KW-0808">Transferase</keyword>
<comment type="catalytic activity">
    <reaction evidence="1">
        <text>ATP + protein L-histidine = ADP + protein N-phospho-L-histidine.</text>
        <dbReference type="EC" id="2.7.13.3"/>
    </reaction>
</comment>
<dbReference type="STRING" id="195.ATE51_01156"/>
<dbReference type="SUPFAM" id="SSF47384">
    <property type="entry name" value="Homodimeric domain of signal transducing histidine kinase"/>
    <property type="match status" value="1"/>
</dbReference>
<feature type="transmembrane region" description="Helical" evidence="4">
    <location>
        <begin position="9"/>
        <end position="29"/>
    </location>
</feature>
<dbReference type="SMART" id="SM00387">
    <property type="entry name" value="HATPase_c"/>
    <property type="match status" value="1"/>
</dbReference>
<dbReference type="PROSITE" id="PS50109">
    <property type="entry name" value="HIS_KIN"/>
    <property type="match status" value="1"/>
</dbReference>
<accession>A0A381CFX4</accession>
<dbReference type="PRINTS" id="PR00344">
    <property type="entry name" value="BCTRLSENSOR"/>
</dbReference>
<dbReference type="EMBL" id="AACDUL010000001">
    <property type="protein sequence ID" value="EAK1508887.1"/>
    <property type="molecule type" value="Genomic_DNA"/>
</dbReference>
<keyword evidence="4" id="KW-1133">Transmembrane helix</keyword>
<gene>
    <name evidence="5" type="ORF">CJD00_01110</name>
</gene>
<evidence type="ECO:0000256" key="4">
    <source>
        <dbReference type="SAM" id="Phobius"/>
    </source>
</evidence>
<keyword evidence="3" id="KW-0597">Phosphoprotein</keyword>
<dbReference type="Gene3D" id="3.30.565.10">
    <property type="entry name" value="Histidine kinase-like ATPase, C-terminal domain"/>
    <property type="match status" value="1"/>
</dbReference>
<dbReference type="InterPro" id="IPR005467">
    <property type="entry name" value="His_kinase_dom"/>
</dbReference>
<dbReference type="PANTHER" id="PTHR43547">
    <property type="entry name" value="TWO-COMPONENT HISTIDINE KINASE"/>
    <property type="match status" value="1"/>
</dbReference>
<dbReference type="InterPro" id="IPR036097">
    <property type="entry name" value="HisK_dim/P_sf"/>
</dbReference>
<feature type="transmembrane region" description="Helical" evidence="4">
    <location>
        <begin position="159"/>
        <end position="178"/>
    </location>
</feature>
<dbReference type="OrthoDB" id="9761634at2"/>